<evidence type="ECO:0000313" key="2">
    <source>
        <dbReference type="Proteomes" id="UP000005953"/>
    </source>
</evidence>
<reference evidence="1 2" key="1">
    <citation type="submission" date="2006-02" db="EMBL/GenBank/DDBJ databases">
        <authorList>
            <person name="Pinhassi J."/>
            <person name="Pedros-Alio C."/>
            <person name="Ferriera S."/>
            <person name="Johnson J."/>
            <person name="Kravitz S."/>
            <person name="Halpern A."/>
            <person name="Remington K."/>
            <person name="Beeson K."/>
            <person name="Tran B."/>
            <person name="Rogers Y.-H."/>
            <person name="Friedman R."/>
            <person name="Venter J.C."/>
        </authorList>
    </citation>
    <scope>NUCLEOTIDE SEQUENCE [LARGE SCALE GENOMIC DNA]</scope>
    <source>
        <strain evidence="1 2">MED297</strain>
    </source>
</reference>
<sequence length="64" mass="7184">MYLSSLHGTADAAWLIWADQQHSPSVSLKPIEQDLIIERGGKKAEFQKGCGLFKGWIQNEPNLM</sequence>
<keyword evidence="2" id="KW-1185">Reference proteome</keyword>
<protein>
    <submittedName>
        <fullName evidence="1">Uncharacterized protein</fullName>
    </submittedName>
</protein>
<evidence type="ECO:0000313" key="1">
    <source>
        <dbReference type="EMBL" id="EAR10549.1"/>
    </source>
</evidence>
<name>A4BAT6_9GAMM</name>
<comment type="caution">
    <text evidence="1">The sequence shown here is derived from an EMBL/GenBank/DDBJ whole genome shotgun (WGS) entry which is preliminary data.</text>
</comment>
<dbReference type="Proteomes" id="UP000005953">
    <property type="component" value="Unassembled WGS sequence"/>
</dbReference>
<gene>
    <name evidence="1" type="ORF">MED297_11055</name>
</gene>
<dbReference type="EMBL" id="AAOE01000003">
    <property type="protein sequence ID" value="EAR10549.1"/>
    <property type="molecule type" value="Genomic_DNA"/>
</dbReference>
<accession>A4BAT6</accession>
<organism evidence="1 2">
    <name type="scientific">Reinekea blandensis MED297</name>
    <dbReference type="NCBI Taxonomy" id="314283"/>
    <lineage>
        <taxon>Bacteria</taxon>
        <taxon>Pseudomonadati</taxon>
        <taxon>Pseudomonadota</taxon>
        <taxon>Gammaproteobacteria</taxon>
        <taxon>Oceanospirillales</taxon>
        <taxon>Saccharospirillaceae</taxon>
        <taxon>Reinekea</taxon>
    </lineage>
</organism>
<dbReference type="HOGENOM" id="CLU_2864689_0_0_6"/>
<proteinExistence type="predicted"/>
<dbReference type="AlphaFoldDB" id="A4BAT6"/>